<protein>
    <submittedName>
        <fullName evidence="2">Uncharacterized protein</fullName>
    </submittedName>
</protein>
<sequence length="518" mass="60682">MLQVLKNKRLRRNPKENLQKINSLEPSKRPERLQFNRRSRRQSEGGTKIEITRMSSDSESNFHSKSFETIEEEETKRSKSIDNKKNVNISEIIVINLFQNGHEKKNNSKTKKKSQPKRKTEAIERAQGNQDKRKYYEKQATILKVAKEKVNSSLQQNIDYLNKKSESNDQRKYKEKFENRMFYKENQSKTFKQSNNTQFKNKSGSPPRERITRKLTEMNSVQRSRRVHNSMVPNGIGNISSNPFSGSKASENEGYSLNWTTKKSIDSNFKQRGIKRDMRIMTVYNSKMTKSQQRLHWVYKTVFTSGFSIFSKKDSVKSLNKTRRVYKDGINPCSVSPDSSIRLSMTTKNWAASNVTSSQNPFQNRENKLRENSTVHRFDSIKKKEKIRLGKITKEGSTHLSLSTKRTMKNSSFRQVPYSLKNIKKEAESHLHDLYMSYTPSRLKILDSLSSHDSRERKNNFLKHLINNSLAEDLKKRHKKYYKTDQNPLEEDFGEINHHQKGFYSKANHELVNLPNIT</sequence>
<organism evidence="2 3">
    <name type="scientific">Euplotes crassus</name>
    <dbReference type="NCBI Taxonomy" id="5936"/>
    <lineage>
        <taxon>Eukaryota</taxon>
        <taxon>Sar</taxon>
        <taxon>Alveolata</taxon>
        <taxon>Ciliophora</taxon>
        <taxon>Intramacronucleata</taxon>
        <taxon>Spirotrichea</taxon>
        <taxon>Hypotrichia</taxon>
        <taxon>Euplotida</taxon>
        <taxon>Euplotidae</taxon>
        <taxon>Moneuplotes</taxon>
    </lineage>
</organism>
<feature type="region of interest" description="Disordered" evidence="1">
    <location>
        <begin position="1"/>
        <end position="81"/>
    </location>
</feature>
<evidence type="ECO:0000313" key="2">
    <source>
        <dbReference type="EMBL" id="CAI2387175.1"/>
    </source>
</evidence>
<feature type="region of interest" description="Disordered" evidence="1">
    <location>
        <begin position="100"/>
        <end position="133"/>
    </location>
</feature>
<reference evidence="2" key="1">
    <citation type="submission" date="2023-07" db="EMBL/GenBank/DDBJ databases">
        <authorList>
            <consortium name="AG Swart"/>
            <person name="Singh M."/>
            <person name="Singh A."/>
            <person name="Seah K."/>
            <person name="Emmerich C."/>
        </authorList>
    </citation>
    <scope>NUCLEOTIDE SEQUENCE</scope>
    <source>
        <strain evidence="2">DP1</strain>
    </source>
</reference>
<evidence type="ECO:0000256" key="1">
    <source>
        <dbReference type="SAM" id="MobiDB-lite"/>
    </source>
</evidence>
<name>A0AAD1YAA1_EUPCR</name>
<keyword evidence="3" id="KW-1185">Reference proteome</keyword>
<feature type="compositionally biased region" description="Basic and acidic residues" evidence="1">
    <location>
        <begin position="60"/>
        <end position="81"/>
    </location>
</feature>
<gene>
    <name evidence="2" type="ORF">ECRASSUSDP1_LOCUS28803</name>
</gene>
<accession>A0AAD1YAA1</accession>
<feature type="compositionally biased region" description="Basic residues" evidence="1">
    <location>
        <begin position="1"/>
        <end position="12"/>
    </location>
</feature>
<dbReference type="AlphaFoldDB" id="A0AAD1YAA1"/>
<feature type="compositionally biased region" description="Basic residues" evidence="1">
    <location>
        <begin position="107"/>
        <end position="117"/>
    </location>
</feature>
<proteinExistence type="predicted"/>
<evidence type="ECO:0000313" key="3">
    <source>
        <dbReference type="Proteomes" id="UP001295684"/>
    </source>
</evidence>
<dbReference type="EMBL" id="CAMPGE010029691">
    <property type="protein sequence ID" value="CAI2387175.1"/>
    <property type="molecule type" value="Genomic_DNA"/>
</dbReference>
<comment type="caution">
    <text evidence="2">The sequence shown here is derived from an EMBL/GenBank/DDBJ whole genome shotgun (WGS) entry which is preliminary data.</text>
</comment>
<feature type="compositionally biased region" description="Basic and acidic residues" evidence="1">
    <location>
        <begin position="118"/>
        <end position="133"/>
    </location>
</feature>
<dbReference type="Proteomes" id="UP001295684">
    <property type="component" value="Unassembled WGS sequence"/>
</dbReference>